<proteinExistence type="predicted"/>
<reference evidence="2 3" key="1">
    <citation type="submission" date="2019-06" db="EMBL/GenBank/DDBJ databases">
        <title>Sequencing the genomes of 1000 actinobacteria strains.</title>
        <authorList>
            <person name="Klenk H.-P."/>
        </authorList>
    </citation>
    <scope>NUCLEOTIDE SEQUENCE [LARGE SCALE GENOMIC DNA]</scope>
    <source>
        <strain evidence="2 3">DSM 45301</strain>
    </source>
</reference>
<dbReference type="SUPFAM" id="SSF53474">
    <property type="entry name" value="alpha/beta-Hydrolases"/>
    <property type="match status" value="1"/>
</dbReference>
<protein>
    <submittedName>
        <fullName evidence="2">Pimeloyl-ACP methyl ester carboxylesterase</fullName>
    </submittedName>
</protein>
<dbReference type="PANTHER" id="PTHR43689:SF8">
    <property type="entry name" value="ALPHA_BETA-HYDROLASES SUPERFAMILY PROTEIN"/>
    <property type="match status" value="1"/>
</dbReference>
<gene>
    <name evidence="2" type="ORF">FB558_2807</name>
</gene>
<keyword evidence="3" id="KW-1185">Reference proteome</keyword>
<organism evidence="2 3">
    <name type="scientific">Pseudonocardia kunmingensis</name>
    <dbReference type="NCBI Taxonomy" id="630975"/>
    <lineage>
        <taxon>Bacteria</taxon>
        <taxon>Bacillati</taxon>
        <taxon>Actinomycetota</taxon>
        <taxon>Actinomycetes</taxon>
        <taxon>Pseudonocardiales</taxon>
        <taxon>Pseudonocardiaceae</taxon>
        <taxon>Pseudonocardia</taxon>
    </lineage>
</organism>
<dbReference type="RefSeq" id="WP_211366380.1">
    <property type="nucleotide sequence ID" value="NZ_VFPA01000001.1"/>
</dbReference>
<evidence type="ECO:0000313" key="3">
    <source>
        <dbReference type="Proteomes" id="UP000315677"/>
    </source>
</evidence>
<evidence type="ECO:0000259" key="1">
    <source>
        <dbReference type="Pfam" id="PF12697"/>
    </source>
</evidence>
<comment type="caution">
    <text evidence="2">The sequence shown here is derived from an EMBL/GenBank/DDBJ whole genome shotgun (WGS) entry which is preliminary data.</text>
</comment>
<name>A0A543E323_9PSEU</name>
<accession>A0A543E323</accession>
<dbReference type="InterPro" id="IPR000073">
    <property type="entry name" value="AB_hydrolase_1"/>
</dbReference>
<feature type="domain" description="AB hydrolase-1" evidence="1">
    <location>
        <begin position="24"/>
        <end position="259"/>
    </location>
</feature>
<dbReference type="Pfam" id="PF12697">
    <property type="entry name" value="Abhydrolase_6"/>
    <property type="match status" value="1"/>
</dbReference>
<dbReference type="AlphaFoldDB" id="A0A543E323"/>
<dbReference type="Gene3D" id="3.40.50.1820">
    <property type="entry name" value="alpha/beta hydrolase"/>
    <property type="match status" value="1"/>
</dbReference>
<evidence type="ECO:0000313" key="2">
    <source>
        <dbReference type="EMBL" id="TQM16005.1"/>
    </source>
</evidence>
<dbReference type="EMBL" id="VFPA01000001">
    <property type="protein sequence ID" value="TQM16005.1"/>
    <property type="molecule type" value="Genomic_DNA"/>
</dbReference>
<sequence>MPEIHLPKIHVTVWDGPENAARAVFVHGSTTWGPSAFARQRPLATEHRLELVDRRGYGRSPDVEHSDAVLDAQDLLDVLGGGPAHLVGHSFGTVGALLAAGRAVDAVRSLTLIEPSCYRAVADDPVVGAALERNRAAIAAFGDRPLPSAEDYLRLSTESVGMPPLEPTPERLRAAGTAMRERPCWDVEVPMEEVAAAPWPKLVINGSWEDAPAAYREAGGVPLMACGRATATRIGAELLVVPGSAHEPHWDQAEIVNDALRRTWARAGG</sequence>
<dbReference type="GO" id="GO:0003824">
    <property type="term" value="F:catalytic activity"/>
    <property type="evidence" value="ECO:0007669"/>
    <property type="project" value="UniProtKB-ARBA"/>
</dbReference>
<dbReference type="InterPro" id="IPR029058">
    <property type="entry name" value="AB_hydrolase_fold"/>
</dbReference>
<dbReference type="PANTHER" id="PTHR43689">
    <property type="entry name" value="HYDROLASE"/>
    <property type="match status" value="1"/>
</dbReference>
<dbReference type="Proteomes" id="UP000315677">
    <property type="component" value="Unassembled WGS sequence"/>
</dbReference>